<accession>A0A926KWA1</accession>
<name>A0A926KWA1_9BACL</name>
<feature type="transmembrane region" description="Helical" evidence="7">
    <location>
        <begin position="271"/>
        <end position="294"/>
    </location>
</feature>
<evidence type="ECO:0000256" key="4">
    <source>
        <dbReference type="ARBA" id="ARBA00022692"/>
    </source>
</evidence>
<dbReference type="EMBL" id="JACVVD010000020">
    <property type="protein sequence ID" value="MBD0384468.1"/>
    <property type="molecule type" value="Genomic_DNA"/>
</dbReference>
<evidence type="ECO:0000259" key="8">
    <source>
        <dbReference type="PROSITE" id="PS50928"/>
    </source>
</evidence>
<sequence>MYPFGKKWHRWAPYGFLLPALIIYIAFSFGPSMVSIIYSFTDISGVAGVKWHFIGLDNYKEFFHSGRTAAYLASAKRTVIFSFAVTIVQTAIGLLLAIIMNSKLKGHLFYRSLIFMPVVLGVTVFGLIWTLMFNPMDGPVQKLLGIFGGSSTFLGSYDVAFYIVIFIQIWGSMGYTVVIFLAGLQAIPGDLYEAGHIDGARAWQSFVHITWPMLASTATVNLLLAIIGSLQTYDVVFVLTQGNFNTSVLGYEIYRAAFGGTPGALGLRQGFASAVAVIQFGIVLVIAVIAQYYLRRREVQL</sequence>
<evidence type="ECO:0000256" key="3">
    <source>
        <dbReference type="ARBA" id="ARBA00022475"/>
    </source>
</evidence>
<dbReference type="CDD" id="cd06261">
    <property type="entry name" value="TM_PBP2"/>
    <property type="match status" value="1"/>
</dbReference>
<dbReference type="InterPro" id="IPR035906">
    <property type="entry name" value="MetI-like_sf"/>
</dbReference>
<proteinExistence type="inferred from homology"/>
<evidence type="ECO:0000256" key="6">
    <source>
        <dbReference type="ARBA" id="ARBA00023136"/>
    </source>
</evidence>
<dbReference type="AlphaFoldDB" id="A0A926KWA1"/>
<evidence type="ECO:0000256" key="1">
    <source>
        <dbReference type="ARBA" id="ARBA00004651"/>
    </source>
</evidence>
<feature type="transmembrane region" description="Helical" evidence="7">
    <location>
        <begin position="159"/>
        <end position="184"/>
    </location>
</feature>
<dbReference type="Proteomes" id="UP000650466">
    <property type="component" value="Unassembled WGS sequence"/>
</dbReference>
<feature type="transmembrane region" description="Helical" evidence="7">
    <location>
        <begin position="112"/>
        <end position="132"/>
    </location>
</feature>
<feature type="domain" description="ABC transmembrane type-1" evidence="8">
    <location>
        <begin position="75"/>
        <end position="290"/>
    </location>
</feature>
<keyword evidence="2 7" id="KW-0813">Transport</keyword>
<dbReference type="GO" id="GO:0055085">
    <property type="term" value="P:transmembrane transport"/>
    <property type="evidence" value="ECO:0007669"/>
    <property type="project" value="InterPro"/>
</dbReference>
<feature type="transmembrane region" description="Helical" evidence="7">
    <location>
        <begin position="12"/>
        <end position="38"/>
    </location>
</feature>
<evidence type="ECO:0000313" key="9">
    <source>
        <dbReference type="EMBL" id="MBD0384468.1"/>
    </source>
</evidence>
<gene>
    <name evidence="9" type="ORF">ICC18_30975</name>
</gene>
<dbReference type="PANTHER" id="PTHR30193:SF37">
    <property type="entry name" value="INNER MEMBRANE ABC TRANSPORTER PERMEASE PROTEIN YCJO"/>
    <property type="match status" value="1"/>
</dbReference>
<feature type="transmembrane region" description="Helical" evidence="7">
    <location>
        <begin position="79"/>
        <end position="100"/>
    </location>
</feature>
<dbReference type="Gene3D" id="1.10.3720.10">
    <property type="entry name" value="MetI-like"/>
    <property type="match status" value="1"/>
</dbReference>
<dbReference type="SUPFAM" id="SSF161098">
    <property type="entry name" value="MetI-like"/>
    <property type="match status" value="1"/>
</dbReference>
<dbReference type="PANTHER" id="PTHR30193">
    <property type="entry name" value="ABC TRANSPORTER PERMEASE PROTEIN"/>
    <property type="match status" value="1"/>
</dbReference>
<keyword evidence="4 7" id="KW-0812">Transmembrane</keyword>
<dbReference type="Pfam" id="PF00528">
    <property type="entry name" value="BPD_transp_1"/>
    <property type="match status" value="1"/>
</dbReference>
<dbReference type="InterPro" id="IPR000515">
    <property type="entry name" value="MetI-like"/>
</dbReference>
<evidence type="ECO:0000256" key="2">
    <source>
        <dbReference type="ARBA" id="ARBA00022448"/>
    </source>
</evidence>
<organism evidence="9 10">
    <name type="scientific">Paenibacillus sedimenti</name>
    <dbReference type="NCBI Taxonomy" id="2770274"/>
    <lineage>
        <taxon>Bacteria</taxon>
        <taxon>Bacillati</taxon>
        <taxon>Bacillota</taxon>
        <taxon>Bacilli</taxon>
        <taxon>Bacillales</taxon>
        <taxon>Paenibacillaceae</taxon>
        <taxon>Paenibacillus</taxon>
    </lineage>
</organism>
<comment type="similarity">
    <text evidence="7">Belongs to the binding-protein-dependent transport system permease family.</text>
</comment>
<keyword evidence="6 7" id="KW-0472">Membrane</keyword>
<feature type="transmembrane region" description="Helical" evidence="7">
    <location>
        <begin position="205"/>
        <end position="227"/>
    </location>
</feature>
<evidence type="ECO:0000313" key="10">
    <source>
        <dbReference type="Proteomes" id="UP000650466"/>
    </source>
</evidence>
<evidence type="ECO:0000256" key="5">
    <source>
        <dbReference type="ARBA" id="ARBA00022989"/>
    </source>
</evidence>
<keyword evidence="10" id="KW-1185">Reference proteome</keyword>
<protein>
    <submittedName>
        <fullName evidence="9">Sugar ABC transporter permease</fullName>
    </submittedName>
</protein>
<reference evidence="9" key="1">
    <citation type="submission" date="2020-09" db="EMBL/GenBank/DDBJ databases">
        <title>Draft Genome Sequence of Paenibacillus sp. WST5.</title>
        <authorList>
            <person name="Bao Z."/>
        </authorList>
    </citation>
    <scope>NUCLEOTIDE SEQUENCE</scope>
    <source>
        <strain evidence="9">WST5</strain>
    </source>
</reference>
<comment type="subcellular location">
    <subcellularLocation>
        <location evidence="1 7">Cell membrane</location>
        <topology evidence="1 7">Multi-pass membrane protein</topology>
    </subcellularLocation>
</comment>
<evidence type="ECO:0000256" key="7">
    <source>
        <dbReference type="RuleBase" id="RU363032"/>
    </source>
</evidence>
<dbReference type="InterPro" id="IPR051393">
    <property type="entry name" value="ABC_transporter_permease"/>
</dbReference>
<dbReference type="RefSeq" id="WP_188178246.1">
    <property type="nucleotide sequence ID" value="NZ_JACVVD010000020.1"/>
</dbReference>
<keyword evidence="5 7" id="KW-1133">Transmembrane helix</keyword>
<dbReference type="GO" id="GO:0005886">
    <property type="term" value="C:plasma membrane"/>
    <property type="evidence" value="ECO:0007669"/>
    <property type="project" value="UniProtKB-SubCell"/>
</dbReference>
<comment type="caution">
    <text evidence="9">The sequence shown here is derived from an EMBL/GenBank/DDBJ whole genome shotgun (WGS) entry which is preliminary data.</text>
</comment>
<dbReference type="PROSITE" id="PS50928">
    <property type="entry name" value="ABC_TM1"/>
    <property type="match status" value="1"/>
</dbReference>
<keyword evidence="3" id="KW-1003">Cell membrane</keyword>